<comment type="caution">
    <text evidence="2">The sequence shown here is derived from an EMBL/GenBank/DDBJ whole genome shotgun (WGS) entry which is preliminary data.</text>
</comment>
<feature type="domain" description="Polysaccharide pyruvyl transferase" evidence="1">
    <location>
        <begin position="13"/>
        <end position="284"/>
    </location>
</feature>
<accession>A0A934M3X6</accession>
<gene>
    <name evidence="2" type="ORF">I6U51_13200</name>
</gene>
<dbReference type="PANTHER" id="PTHR36836">
    <property type="entry name" value="COLANIC ACID BIOSYNTHESIS PROTEIN WCAK"/>
    <property type="match status" value="1"/>
</dbReference>
<sequence>MKKVLVIAYFAKNFGDDLFLKILFERYNDVEWTMDVNDENYRKIFAKYKNVKIINTFCHKVFRKLELEKLLYKKYDAVVFIGGSIFMETENWKRTYTYRQKIFRSFNEKSIFFIGCNFGPFKSEEFFEKYKSLFGNCKDICFRDKYSYDLFSYLDNARVAPDIVFQLKTKKIEKLENSLGISLIDLKNRKELIEYQKIYINKIVDIIKEAINREIKITLFSFCEREGDMKIIEEITNNLDDKYSNYINIENYNGDIERFLDKFKAMENIIGTRFHACILSQVFGQGLYPIIYSSKTYNVLKEIDLIDEYTYIQDLENLNEKHILDTISKNKIKDSKIFLEAEEQFEVLDKYVKY</sequence>
<dbReference type="Pfam" id="PF04230">
    <property type="entry name" value="PS_pyruv_trans"/>
    <property type="match status" value="1"/>
</dbReference>
<reference evidence="2" key="1">
    <citation type="submission" date="2020-12" db="EMBL/GenBank/DDBJ databases">
        <title>Clostridium thailandense sp. nov., a novel acetogenic bacterium isolated from peat land soil in Thailand.</title>
        <authorList>
            <person name="Chaikitkaew S."/>
            <person name="Birkeland N.K."/>
        </authorList>
    </citation>
    <scope>NUCLEOTIDE SEQUENCE</scope>
    <source>
        <strain evidence="2">DSM 17425</strain>
    </source>
</reference>
<protein>
    <submittedName>
        <fullName evidence="2">Polysaccharide pyruvyl transferase family protein</fullName>
    </submittedName>
</protein>
<dbReference type="InterPro" id="IPR007345">
    <property type="entry name" value="Polysacch_pyruvyl_Trfase"/>
</dbReference>
<evidence type="ECO:0000313" key="3">
    <source>
        <dbReference type="Proteomes" id="UP000622687"/>
    </source>
</evidence>
<evidence type="ECO:0000259" key="1">
    <source>
        <dbReference type="Pfam" id="PF04230"/>
    </source>
</evidence>
<dbReference type="GO" id="GO:0016740">
    <property type="term" value="F:transferase activity"/>
    <property type="evidence" value="ECO:0007669"/>
    <property type="project" value="UniProtKB-KW"/>
</dbReference>
<keyword evidence="2" id="KW-0808">Transferase</keyword>
<dbReference type="Proteomes" id="UP000622687">
    <property type="component" value="Unassembled WGS sequence"/>
</dbReference>
<dbReference type="EMBL" id="JAEEGB010000014">
    <property type="protein sequence ID" value="MBI6873657.1"/>
    <property type="molecule type" value="Genomic_DNA"/>
</dbReference>
<dbReference type="PANTHER" id="PTHR36836:SF1">
    <property type="entry name" value="COLANIC ACID BIOSYNTHESIS PROTEIN WCAK"/>
    <property type="match status" value="1"/>
</dbReference>
<dbReference type="RefSeq" id="WP_211143080.1">
    <property type="nucleotide sequence ID" value="NZ_JAEEGB010000014.1"/>
</dbReference>
<dbReference type="AlphaFoldDB" id="A0A934M3X6"/>
<organism evidence="2 3">
    <name type="scientific">Clostridium aciditolerans</name>
    <dbReference type="NCBI Taxonomy" id="339861"/>
    <lineage>
        <taxon>Bacteria</taxon>
        <taxon>Bacillati</taxon>
        <taxon>Bacillota</taxon>
        <taxon>Clostridia</taxon>
        <taxon>Eubacteriales</taxon>
        <taxon>Clostridiaceae</taxon>
        <taxon>Clostridium</taxon>
    </lineage>
</organism>
<keyword evidence="3" id="KW-1185">Reference proteome</keyword>
<proteinExistence type="predicted"/>
<name>A0A934M3X6_9CLOT</name>
<evidence type="ECO:0000313" key="2">
    <source>
        <dbReference type="EMBL" id="MBI6873657.1"/>
    </source>
</evidence>